<feature type="compositionally biased region" description="Low complexity" evidence="4">
    <location>
        <begin position="173"/>
        <end position="183"/>
    </location>
</feature>
<dbReference type="PROSITE" id="PS50048">
    <property type="entry name" value="ZN2_CY6_FUNGAL_2"/>
    <property type="match status" value="1"/>
</dbReference>
<feature type="region of interest" description="Disordered" evidence="4">
    <location>
        <begin position="131"/>
        <end position="191"/>
    </location>
</feature>
<dbReference type="Gene3D" id="2.160.10.10">
    <property type="entry name" value="Hexapeptide repeat proteins"/>
    <property type="match status" value="1"/>
</dbReference>
<evidence type="ECO:0000256" key="4">
    <source>
        <dbReference type="SAM" id="MobiDB-lite"/>
    </source>
</evidence>
<dbReference type="Gene3D" id="4.10.240.10">
    <property type="entry name" value="Zn(2)-C6 fungal-type DNA-binding domain"/>
    <property type="match status" value="1"/>
</dbReference>
<dbReference type="SUPFAM" id="SSF57701">
    <property type="entry name" value="Zn2/Cys6 DNA-binding domain"/>
    <property type="match status" value="1"/>
</dbReference>
<dbReference type="CDD" id="cd00067">
    <property type="entry name" value="GAL4"/>
    <property type="match status" value="1"/>
</dbReference>
<evidence type="ECO:0000256" key="3">
    <source>
        <dbReference type="ARBA" id="ARBA00023242"/>
    </source>
</evidence>
<feature type="region of interest" description="Disordered" evidence="4">
    <location>
        <begin position="233"/>
        <end position="326"/>
    </location>
</feature>
<dbReference type="SMART" id="SM01266">
    <property type="entry name" value="Mac"/>
    <property type="match status" value="1"/>
</dbReference>
<dbReference type="SUPFAM" id="SSF51161">
    <property type="entry name" value="Trimeric LpxA-like enzymes"/>
    <property type="match status" value="1"/>
</dbReference>
<dbReference type="PANTHER" id="PTHR23416:SF76">
    <property type="entry name" value="ZN(II)2CYS6 TRANSCRIPTION FACTOR (EUROFUNG)"/>
    <property type="match status" value="1"/>
</dbReference>
<dbReference type="PROSITE" id="PS00463">
    <property type="entry name" value="ZN2_CY6_FUNGAL_1"/>
    <property type="match status" value="1"/>
</dbReference>
<dbReference type="CDD" id="cd03357">
    <property type="entry name" value="LbH_MAT_GAT"/>
    <property type="match status" value="1"/>
</dbReference>
<keyword evidence="7" id="KW-1185">Reference proteome</keyword>
<proteinExistence type="inferred from homology"/>
<evidence type="ECO:0000256" key="2">
    <source>
        <dbReference type="ARBA" id="ARBA00022679"/>
    </source>
</evidence>
<feature type="compositionally biased region" description="Basic and acidic residues" evidence="4">
    <location>
        <begin position="1"/>
        <end position="10"/>
    </location>
</feature>
<dbReference type="InterPro" id="IPR011004">
    <property type="entry name" value="Trimer_LpxA-like_sf"/>
</dbReference>
<dbReference type="GO" id="GO:0008374">
    <property type="term" value="F:O-acyltransferase activity"/>
    <property type="evidence" value="ECO:0007669"/>
    <property type="project" value="TreeGrafter"/>
</dbReference>
<feature type="compositionally biased region" description="Polar residues" evidence="4">
    <location>
        <begin position="24"/>
        <end position="35"/>
    </location>
</feature>
<dbReference type="Pfam" id="PF14602">
    <property type="entry name" value="Hexapep_2"/>
    <property type="match status" value="1"/>
</dbReference>
<feature type="compositionally biased region" description="Low complexity" evidence="4">
    <location>
        <begin position="300"/>
        <end position="318"/>
    </location>
</feature>
<dbReference type="InterPro" id="IPR024688">
    <property type="entry name" value="Mac_dom"/>
</dbReference>
<evidence type="ECO:0000313" key="6">
    <source>
        <dbReference type="EMBL" id="CUS13487.1"/>
    </source>
</evidence>
<accession>A0A292Q4A5</accession>
<dbReference type="PANTHER" id="PTHR23416">
    <property type="entry name" value="SIALIC ACID SYNTHASE-RELATED"/>
    <property type="match status" value="1"/>
</dbReference>
<sequence length="607" mass="65344">MGEIRSDGGRKLSVVEVTEEPGTQHFTAVNNSNGHSNHRSQLPPLGPGQAPRDMNPTPGSATSTIDSPRFPLKGDEHWQRSRPVDVDMNGVPQKRKRSPEIENQRAVTPTTQTTHHHLAAHEAALGAEEHGGMNNHQHKRQHADMNEKHGGNYGVDDEKLNDGEGTRAGALEGSPQPGSQQGQGKRKRVFSNRTKTGCITCRRRKKKCDEGKPECSNCKRGGFVCEGYSGKINWQKPPGRSPSTAGAPVSIQSKTEQVGSASASPSPAVVQKQSQTQTHRLDEVAQRQSPQTRVPQYSYVTTPTVVPEKPVSEESTSPNVTELTTSHPSLRVQMPQTPALPAFVSVVPQPVIPANNTVTSHRASVSQAAITAASGSSVPRERSEKEKMISSDLYFAGAPELVQERERCKAACWRFNNAATNPDLGISNTERGRLLHQILRPGRTWEATRVNNGLAGPEISYTSDAGTPSDIVDVHVDAPFNCSYGYNISLGRDVLIEAGCTILDSCSVTIKARTILSPDVSIYSATHPIDPRKRNGSKGPEIAKPVVIEEDCWLGGNVIVLGGITIGKGSVVGAGSVVTRDVPPYTVVAGNPARVIRGIYRNDSTDM</sequence>
<reference evidence="6" key="1">
    <citation type="submission" date="2015-10" db="EMBL/GenBank/DDBJ databases">
        <authorList>
            <person name="Regsiter A."/>
            <person name="william w."/>
        </authorList>
    </citation>
    <scope>NUCLEOTIDE SEQUENCE</scope>
    <source>
        <strain evidence="6">Montdore</strain>
    </source>
</reference>
<dbReference type="GO" id="GO:0016407">
    <property type="term" value="F:acetyltransferase activity"/>
    <property type="evidence" value="ECO:0007669"/>
    <property type="project" value="InterPro"/>
</dbReference>
<dbReference type="InterPro" id="IPR051159">
    <property type="entry name" value="Hexapeptide_acetyltransf"/>
</dbReference>
<feature type="region of interest" description="Disordered" evidence="4">
    <location>
        <begin position="1"/>
        <end position="117"/>
    </location>
</feature>
<feature type="compositionally biased region" description="Polar residues" evidence="4">
    <location>
        <begin position="286"/>
        <end position="299"/>
    </location>
</feature>
<keyword evidence="2" id="KW-0808">Transferase</keyword>
<keyword evidence="3" id="KW-0539">Nucleus</keyword>
<dbReference type="GO" id="GO:0008270">
    <property type="term" value="F:zinc ion binding"/>
    <property type="evidence" value="ECO:0007669"/>
    <property type="project" value="InterPro"/>
</dbReference>
<dbReference type="InterPro" id="IPR001451">
    <property type="entry name" value="Hexapep"/>
</dbReference>
<dbReference type="SMART" id="SM00066">
    <property type="entry name" value="GAL4"/>
    <property type="match status" value="1"/>
</dbReference>
<dbReference type="GO" id="GO:0000981">
    <property type="term" value="F:DNA-binding transcription factor activity, RNA polymerase II-specific"/>
    <property type="evidence" value="ECO:0007669"/>
    <property type="project" value="InterPro"/>
</dbReference>
<evidence type="ECO:0000259" key="5">
    <source>
        <dbReference type="PROSITE" id="PS50048"/>
    </source>
</evidence>
<dbReference type="PROSITE" id="PS00101">
    <property type="entry name" value="HEXAPEP_TRANSFERASES"/>
    <property type="match status" value="1"/>
</dbReference>
<dbReference type="AlphaFoldDB" id="A0A292Q4A5"/>
<comment type="similarity">
    <text evidence="1">Belongs to the transferase hexapeptide repeat family.</text>
</comment>
<protein>
    <recommendedName>
        <fullName evidence="5">Zn(2)-C6 fungal-type domain-containing protein</fullName>
    </recommendedName>
</protein>
<name>A0A292Q4A5_9PEZI</name>
<feature type="compositionally biased region" description="Basic and acidic residues" evidence="4">
    <location>
        <begin position="72"/>
        <end position="85"/>
    </location>
</feature>
<organism evidence="6 7">
    <name type="scientific">Tuber aestivum</name>
    <name type="common">summer truffle</name>
    <dbReference type="NCBI Taxonomy" id="59557"/>
    <lineage>
        <taxon>Eukaryota</taxon>
        <taxon>Fungi</taxon>
        <taxon>Dikarya</taxon>
        <taxon>Ascomycota</taxon>
        <taxon>Pezizomycotina</taxon>
        <taxon>Pezizomycetes</taxon>
        <taxon>Pezizales</taxon>
        <taxon>Tuberaceae</taxon>
        <taxon>Tuber</taxon>
    </lineage>
</organism>
<evidence type="ECO:0000313" key="7">
    <source>
        <dbReference type="Proteomes" id="UP001412239"/>
    </source>
</evidence>
<feature type="compositionally biased region" description="Basic and acidic residues" evidence="4">
    <location>
        <begin position="142"/>
        <end position="165"/>
    </location>
</feature>
<dbReference type="InterPro" id="IPR036864">
    <property type="entry name" value="Zn2-C6_fun-type_DNA-bd_sf"/>
</dbReference>
<dbReference type="EMBL" id="LN890972">
    <property type="protein sequence ID" value="CUS13487.1"/>
    <property type="molecule type" value="Genomic_DNA"/>
</dbReference>
<dbReference type="Pfam" id="PF00172">
    <property type="entry name" value="Zn_clus"/>
    <property type="match status" value="1"/>
</dbReference>
<dbReference type="Proteomes" id="UP001412239">
    <property type="component" value="Unassembled WGS sequence"/>
</dbReference>
<feature type="compositionally biased region" description="Polar residues" evidence="4">
    <location>
        <begin position="250"/>
        <end position="259"/>
    </location>
</feature>
<gene>
    <name evidence="6" type="ORF">GSTUAT00002425001</name>
</gene>
<dbReference type="InterPro" id="IPR001138">
    <property type="entry name" value="Zn2Cys6_DnaBD"/>
</dbReference>
<feature type="domain" description="Zn(2)-C6 fungal-type" evidence="5">
    <location>
        <begin position="197"/>
        <end position="225"/>
    </location>
</feature>
<evidence type="ECO:0000256" key="1">
    <source>
        <dbReference type="ARBA" id="ARBA00007274"/>
    </source>
</evidence>
<dbReference type="InterPro" id="IPR018357">
    <property type="entry name" value="Hexapep_transf_CS"/>
</dbReference>
<dbReference type="Pfam" id="PF12464">
    <property type="entry name" value="Mac"/>
    <property type="match status" value="1"/>
</dbReference>
<feature type="compositionally biased region" description="Polar residues" evidence="4">
    <location>
        <begin position="57"/>
        <end position="66"/>
    </location>
</feature>